<dbReference type="OrthoDB" id="9787530at2"/>
<keyword evidence="1" id="KW-0472">Membrane</keyword>
<dbReference type="AlphaFoldDB" id="A0A1R4HG43"/>
<organism evidence="2 3">
    <name type="scientific">Crenothrix polyspora</name>
    <dbReference type="NCBI Taxonomy" id="360316"/>
    <lineage>
        <taxon>Bacteria</taxon>
        <taxon>Pseudomonadati</taxon>
        <taxon>Pseudomonadota</taxon>
        <taxon>Gammaproteobacteria</taxon>
        <taxon>Methylococcales</taxon>
        <taxon>Crenotrichaceae</taxon>
        <taxon>Crenothrix</taxon>
    </lineage>
</organism>
<gene>
    <name evidence="2" type="ORF">CRENPOLYSF1_660021</name>
</gene>
<keyword evidence="1" id="KW-0812">Transmembrane</keyword>
<dbReference type="RefSeq" id="WP_087144696.1">
    <property type="nucleotide sequence ID" value="NZ_FUKI01000144.1"/>
</dbReference>
<feature type="transmembrane region" description="Helical" evidence="1">
    <location>
        <begin position="52"/>
        <end position="69"/>
    </location>
</feature>
<accession>A0A1R4HG43</accession>
<feature type="transmembrane region" description="Helical" evidence="1">
    <location>
        <begin position="112"/>
        <end position="138"/>
    </location>
</feature>
<evidence type="ECO:0000313" key="3">
    <source>
        <dbReference type="Proteomes" id="UP000195667"/>
    </source>
</evidence>
<keyword evidence="1" id="KW-1133">Transmembrane helix</keyword>
<proteinExistence type="predicted"/>
<sequence>MNINRYLKSDYLPIPLIAAMVLTRFHHFGDALHLPDASLAVFFFAGFFRKKMLLAFLLALAALIDYVAIANGTSAWCVTPAYAFLIPTYAVMWYAGRYCSTMATMKGTEVTLSVGAMGLLALATSLAFVISNGSFYVFSDRYTEMSWLQYLDRVAHYYPLYMSSTLIYGIVGYALVKLIKAVAATQDGRKTVR</sequence>
<dbReference type="Proteomes" id="UP000195667">
    <property type="component" value="Unassembled WGS sequence"/>
</dbReference>
<evidence type="ECO:0000313" key="2">
    <source>
        <dbReference type="EMBL" id="SJM95218.1"/>
    </source>
</evidence>
<feature type="transmembrane region" description="Helical" evidence="1">
    <location>
        <begin position="81"/>
        <end position="100"/>
    </location>
</feature>
<protein>
    <submittedName>
        <fullName evidence="2">Uncharacterized protein</fullName>
    </submittedName>
</protein>
<name>A0A1R4HG43_9GAMM</name>
<feature type="transmembrane region" description="Helical" evidence="1">
    <location>
        <begin position="158"/>
        <end position="176"/>
    </location>
</feature>
<keyword evidence="3" id="KW-1185">Reference proteome</keyword>
<reference evidence="3" key="1">
    <citation type="submission" date="2017-02" db="EMBL/GenBank/DDBJ databases">
        <authorList>
            <person name="Daims H."/>
        </authorList>
    </citation>
    <scope>NUCLEOTIDE SEQUENCE [LARGE SCALE GENOMIC DNA]</scope>
</reference>
<evidence type="ECO:0000256" key="1">
    <source>
        <dbReference type="SAM" id="Phobius"/>
    </source>
</evidence>
<dbReference type="EMBL" id="FUKI01000144">
    <property type="protein sequence ID" value="SJM95218.1"/>
    <property type="molecule type" value="Genomic_DNA"/>
</dbReference>